<dbReference type="Pfam" id="PF10518">
    <property type="entry name" value="TAT_signal"/>
    <property type="match status" value="1"/>
</dbReference>
<keyword evidence="10" id="KW-1185">Reference proteome</keyword>
<dbReference type="InterPro" id="IPR017900">
    <property type="entry name" value="4Fe4S_Fe_S_CS"/>
</dbReference>
<dbReference type="InterPro" id="IPR019546">
    <property type="entry name" value="TAT_signal_bac_arc"/>
</dbReference>
<evidence type="ECO:0000256" key="3">
    <source>
        <dbReference type="ARBA" id="ARBA00022723"/>
    </source>
</evidence>
<feature type="transmembrane region" description="Helical" evidence="7">
    <location>
        <begin position="292"/>
        <end position="310"/>
    </location>
</feature>
<keyword evidence="7" id="KW-0472">Membrane</keyword>
<dbReference type="SUPFAM" id="SSF54862">
    <property type="entry name" value="4Fe-4S ferredoxins"/>
    <property type="match status" value="1"/>
</dbReference>
<dbReference type="GO" id="GO:0046872">
    <property type="term" value="F:metal ion binding"/>
    <property type="evidence" value="ECO:0007669"/>
    <property type="project" value="UniProtKB-KW"/>
</dbReference>
<reference evidence="10" key="1">
    <citation type="submission" date="2020-03" db="EMBL/GenBank/DDBJ databases">
        <title>Complete genome sequence of sulfur-oxidizing bacterium skT11.</title>
        <authorList>
            <person name="Kanda M."/>
            <person name="Kojima H."/>
            <person name="Fukui M."/>
        </authorList>
    </citation>
    <scope>NUCLEOTIDE SEQUENCE [LARGE SCALE GENOMIC DNA]</scope>
    <source>
        <strain evidence="10">skT11</strain>
    </source>
</reference>
<dbReference type="Gene3D" id="3.30.70.20">
    <property type="match status" value="2"/>
</dbReference>
<accession>A0A6F8VHX5</accession>
<name>A0A6F8VHX5_9PROT</name>
<dbReference type="NCBIfam" id="TIGR01409">
    <property type="entry name" value="TAT_signal_seq"/>
    <property type="match status" value="1"/>
</dbReference>
<evidence type="ECO:0000256" key="5">
    <source>
        <dbReference type="ARBA" id="ARBA00023004"/>
    </source>
</evidence>
<evidence type="ECO:0000256" key="4">
    <source>
        <dbReference type="ARBA" id="ARBA00022737"/>
    </source>
</evidence>
<dbReference type="CDD" id="cd10561">
    <property type="entry name" value="HybA_like"/>
    <property type="match status" value="1"/>
</dbReference>
<evidence type="ECO:0000313" key="9">
    <source>
        <dbReference type="EMBL" id="BCB28542.1"/>
    </source>
</evidence>
<dbReference type="InterPro" id="IPR017896">
    <property type="entry name" value="4Fe4S_Fe-S-bd"/>
</dbReference>
<evidence type="ECO:0000256" key="7">
    <source>
        <dbReference type="SAM" id="Phobius"/>
    </source>
</evidence>
<feature type="domain" description="4Fe-4S ferredoxin-type" evidence="8">
    <location>
        <begin position="38"/>
        <end position="68"/>
    </location>
</feature>
<proteinExistence type="predicted"/>
<dbReference type="PANTHER" id="PTHR43545:SF1">
    <property type="entry name" value="HYDROGENASE-2 OPERON PROTEIN HYBA"/>
    <property type="match status" value="1"/>
</dbReference>
<comment type="subcellular location">
    <subcellularLocation>
        <location evidence="1">Cell envelope</location>
    </subcellularLocation>
</comment>
<sequence length="328" mass="35588">MNMKRRDFLKGALAGGALLTSGGTVEARGNKPMPPGALGLLYDSTLCIGCKACVAACKEVNGLPPEFSTAEKYWDTPLDISGNTITVIKMYKSGTGEIKNSEENGYAFMKTSCLHCADPSCVSACPVSAMTKDPVTGIVAYDKGACIGCRYCVAACPFGVPRFQYDKAFPQITKCQLCRHRIPDGKYAACAEVCPTGATLYGPVKDLHAEAERRLALKPGQETEFPRGNLATHDQSPHVAKAAKYVQRIYGDKEVGGTQMIKLSAVPFEKLGQPNLPERSYASISETMQHTLYGWLMMPLAFLGVLTYVAKRNVKDDMEETETTPEKK</sequence>
<gene>
    <name evidence="9" type="ORF">SKTS_34280</name>
</gene>
<keyword evidence="6" id="KW-0411">Iron-sulfur</keyword>
<dbReference type="NCBIfam" id="NF008134">
    <property type="entry name" value="PRK10882.1"/>
    <property type="match status" value="1"/>
</dbReference>
<evidence type="ECO:0000256" key="1">
    <source>
        <dbReference type="ARBA" id="ARBA00004196"/>
    </source>
</evidence>
<organism evidence="9 10">
    <name type="scientific">Sulfurimicrobium lacus</name>
    <dbReference type="NCBI Taxonomy" id="2715678"/>
    <lineage>
        <taxon>Bacteria</taxon>
        <taxon>Pseudomonadati</taxon>
        <taxon>Pseudomonadota</taxon>
        <taxon>Betaproteobacteria</taxon>
        <taxon>Nitrosomonadales</taxon>
        <taxon>Sulfuricellaceae</taxon>
        <taxon>Sulfurimicrobium</taxon>
    </lineage>
</organism>
<feature type="domain" description="4Fe-4S ferredoxin-type" evidence="8">
    <location>
        <begin position="137"/>
        <end position="166"/>
    </location>
</feature>
<evidence type="ECO:0000313" key="10">
    <source>
        <dbReference type="Proteomes" id="UP000502260"/>
    </source>
</evidence>
<dbReference type="Pfam" id="PF13247">
    <property type="entry name" value="Fer4_11"/>
    <property type="match status" value="1"/>
</dbReference>
<keyword evidence="4" id="KW-0677">Repeat</keyword>
<protein>
    <submittedName>
        <fullName evidence="9">Hydrogenase</fullName>
    </submittedName>
</protein>
<keyword evidence="5" id="KW-0408">Iron</keyword>
<dbReference type="InterPro" id="IPR051555">
    <property type="entry name" value="FDH_Electron_Transfer_Unit"/>
</dbReference>
<dbReference type="RefSeq" id="WP_173068125.1">
    <property type="nucleotide sequence ID" value="NZ_AP022853.1"/>
</dbReference>
<keyword evidence="3" id="KW-0479">Metal-binding</keyword>
<dbReference type="KEGG" id="slac:SKTS_34280"/>
<dbReference type="PROSITE" id="PS51379">
    <property type="entry name" value="4FE4S_FER_2"/>
    <property type="match status" value="3"/>
</dbReference>
<keyword evidence="2" id="KW-0004">4Fe-4S</keyword>
<dbReference type="Proteomes" id="UP000502260">
    <property type="component" value="Chromosome"/>
</dbReference>
<dbReference type="PROSITE" id="PS00198">
    <property type="entry name" value="4FE4S_FER_1"/>
    <property type="match status" value="1"/>
</dbReference>
<keyword evidence="7" id="KW-0812">Transmembrane</keyword>
<dbReference type="GO" id="GO:0051539">
    <property type="term" value="F:4 iron, 4 sulfur cluster binding"/>
    <property type="evidence" value="ECO:0007669"/>
    <property type="project" value="UniProtKB-KW"/>
</dbReference>
<dbReference type="AlphaFoldDB" id="A0A6F8VHX5"/>
<dbReference type="PROSITE" id="PS51318">
    <property type="entry name" value="TAT"/>
    <property type="match status" value="1"/>
</dbReference>
<dbReference type="PANTHER" id="PTHR43545">
    <property type="entry name" value="FORMATE DEHYDROGENASE, NITRATE-INDUCIBLE, IRON-SULFUR SUBUNIT"/>
    <property type="match status" value="1"/>
</dbReference>
<keyword evidence="7" id="KW-1133">Transmembrane helix</keyword>
<feature type="domain" description="4Fe-4S ferredoxin-type" evidence="8">
    <location>
        <begin position="104"/>
        <end position="135"/>
    </location>
</feature>
<dbReference type="InterPro" id="IPR006311">
    <property type="entry name" value="TAT_signal"/>
</dbReference>
<evidence type="ECO:0000259" key="8">
    <source>
        <dbReference type="PROSITE" id="PS51379"/>
    </source>
</evidence>
<evidence type="ECO:0000256" key="6">
    <source>
        <dbReference type="ARBA" id="ARBA00023014"/>
    </source>
</evidence>
<dbReference type="EMBL" id="AP022853">
    <property type="protein sequence ID" value="BCB28542.1"/>
    <property type="molecule type" value="Genomic_DNA"/>
</dbReference>
<evidence type="ECO:0000256" key="2">
    <source>
        <dbReference type="ARBA" id="ARBA00022485"/>
    </source>
</evidence>
<dbReference type="GO" id="GO:0030313">
    <property type="term" value="C:cell envelope"/>
    <property type="evidence" value="ECO:0007669"/>
    <property type="project" value="UniProtKB-SubCell"/>
</dbReference>